<evidence type="ECO:0000256" key="1">
    <source>
        <dbReference type="ARBA" id="ARBA00023015"/>
    </source>
</evidence>
<evidence type="ECO:0000313" key="4">
    <source>
        <dbReference type="EMBL" id="MBW0131967.1"/>
    </source>
</evidence>
<dbReference type="InterPro" id="IPR005158">
    <property type="entry name" value="BTAD"/>
</dbReference>
<protein>
    <submittedName>
        <fullName evidence="4">SARP family transcriptional regulator</fullName>
    </submittedName>
</protein>
<dbReference type="InterPro" id="IPR051677">
    <property type="entry name" value="AfsR-DnrI-RedD_regulator"/>
</dbReference>
<dbReference type="SMART" id="SM01043">
    <property type="entry name" value="BTAD"/>
    <property type="match status" value="1"/>
</dbReference>
<dbReference type="Proteomes" id="UP000694300">
    <property type="component" value="Unassembled WGS sequence"/>
</dbReference>
<dbReference type="PANTHER" id="PTHR35807">
    <property type="entry name" value="TRANSCRIPTIONAL REGULATOR REDD-RELATED"/>
    <property type="match status" value="1"/>
</dbReference>
<keyword evidence="5" id="KW-1185">Reference proteome</keyword>
<keyword evidence="1" id="KW-0805">Transcription regulation</keyword>
<reference evidence="4 5" key="1">
    <citation type="submission" date="2020-11" db="EMBL/GenBank/DDBJ databases">
        <title>Pseudonocardia abyssalis sp. nov. and Pseudonocardia oceani sp. nov., description and phylogenomic analysis of two novel actinomycetes isolated from the deep Southern Ocean.</title>
        <authorList>
            <person name="Parra J."/>
        </authorList>
    </citation>
    <scope>NUCLEOTIDE SEQUENCE [LARGE SCALE GENOMIC DNA]</scope>
    <source>
        <strain evidence="5">KRD185</strain>
    </source>
</reference>
<accession>A0ABS6UI79</accession>
<dbReference type="PANTHER" id="PTHR35807:SF1">
    <property type="entry name" value="TRANSCRIPTIONAL REGULATOR REDD"/>
    <property type="match status" value="1"/>
</dbReference>
<comment type="caution">
    <text evidence="4">The sequence shown here is derived from an EMBL/GenBank/DDBJ whole genome shotgun (WGS) entry which is preliminary data.</text>
</comment>
<sequence length="276" mass="29273">MPAGTTVPHRVTVLGSFTLHAHHAAVPLGADARRVVAYLAVHPRPQRRAALAVDLWPGVPVAAAMRLLDDAVLAVDVPGLLVTDADGALSLAPDVEVDLAEAMALLRTLPDVPAVEDPDLALLAADILPGWTAAWLVVERERFRQLRLHATEERSLRLTAAARYDEAVALAQQAVHAAPSRESARRALIEAHLAQGNIAAAVAEYDEYQELLRSSVGAAPAFGLDSLMPPSPAWPVMRSRSVMPRSAVQLPGLRSVRASGATRRLVAGGSVPGTFR</sequence>
<dbReference type="Pfam" id="PF03704">
    <property type="entry name" value="BTAD"/>
    <property type="match status" value="1"/>
</dbReference>
<dbReference type="RefSeq" id="WP_218593463.1">
    <property type="nucleotide sequence ID" value="NZ_JADQDE010000310.1"/>
</dbReference>
<name>A0ABS6UI79_9PSEU</name>
<gene>
    <name evidence="4" type="ORF">I4I82_30450</name>
</gene>
<keyword evidence="2" id="KW-0804">Transcription</keyword>
<dbReference type="EMBL" id="JADQDF010000001">
    <property type="protein sequence ID" value="MBW0131967.1"/>
    <property type="molecule type" value="Genomic_DNA"/>
</dbReference>
<proteinExistence type="predicted"/>
<evidence type="ECO:0000256" key="2">
    <source>
        <dbReference type="ARBA" id="ARBA00023163"/>
    </source>
</evidence>
<evidence type="ECO:0000259" key="3">
    <source>
        <dbReference type="SMART" id="SM01043"/>
    </source>
</evidence>
<evidence type="ECO:0000313" key="5">
    <source>
        <dbReference type="Proteomes" id="UP000694300"/>
    </source>
</evidence>
<organism evidence="4 5">
    <name type="scientific">Pseudonocardia oceani</name>
    <dbReference type="NCBI Taxonomy" id="2792013"/>
    <lineage>
        <taxon>Bacteria</taxon>
        <taxon>Bacillati</taxon>
        <taxon>Actinomycetota</taxon>
        <taxon>Actinomycetes</taxon>
        <taxon>Pseudonocardiales</taxon>
        <taxon>Pseudonocardiaceae</taxon>
        <taxon>Pseudonocardia</taxon>
    </lineage>
</organism>
<feature type="domain" description="Bacterial transcriptional activator" evidence="3">
    <location>
        <begin position="97"/>
        <end position="232"/>
    </location>
</feature>